<evidence type="ECO:0000313" key="5">
    <source>
        <dbReference type="Proteomes" id="UP001139971"/>
    </source>
</evidence>
<comment type="caution">
    <text evidence="4">The sequence shown here is derived from an EMBL/GenBank/DDBJ whole genome shotgun (WGS) entry which is preliminary data.</text>
</comment>
<keyword evidence="1 2" id="KW-0238">DNA-binding</keyword>
<dbReference type="Gene3D" id="1.10.10.10">
    <property type="entry name" value="Winged helix-like DNA-binding domain superfamily/Winged helix DNA-binding domain"/>
    <property type="match status" value="1"/>
</dbReference>
<protein>
    <submittedName>
        <fullName evidence="4">Winged helix-turn-helix domain-containing protein</fullName>
    </submittedName>
</protein>
<dbReference type="GO" id="GO:0006355">
    <property type="term" value="P:regulation of DNA-templated transcription"/>
    <property type="evidence" value="ECO:0007669"/>
    <property type="project" value="InterPro"/>
</dbReference>
<keyword evidence="5" id="KW-1185">Reference proteome</keyword>
<name>A0A9X4BK41_9GAMM</name>
<dbReference type="InterPro" id="IPR016032">
    <property type="entry name" value="Sig_transdc_resp-reg_C-effctor"/>
</dbReference>
<dbReference type="RefSeq" id="WP_263541487.1">
    <property type="nucleotide sequence ID" value="NZ_JAOVZO020000018.1"/>
</dbReference>
<dbReference type="PROSITE" id="PS51755">
    <property type="entry name" value="OMPR_PHOB"/>
    <property type="match status" value="1"/>
</dbReference>
<dbReference type="CDD" id="cd00383">
    <property type="entry name" value="trans_reg_C"/>
    <property type="match status" value="1"/>
</dbReference>
<dbReference type="SMART" id="SM00862">
    <property type="entry name" value="Trans_reg_C"/>
    <property type="match status" value="1"/>
</dbReference>
<evidence type="ECO:0000256" key="2">
    <source>
        <dbReference type="PROSITE-ProRule" id="PRU01091"/>
    </source>
</evidence>
<dbReference type="AlphaFoldDB" id="A0A9X4BK41"/>
<dbReference type="InterPro" id="IPR001867">
    <property type="entry name" value="OmpR/PhoB-type_DNA-bd"/>
</dbReference>
<dbReference type="EMBL" id="JAOVZO020000018">
    <property type="protein sequence ID" value="MDC8013842.1"/>
    <property type="molecule type" value="Genomic_DNA"/>
</dbReference>
<sequence>MTGSIPAAWPPQTTRLRVGALTLDLRYRRVAHADGESELTQRCFDLAQLFLAEPGVLHTREDIFRRVWPGVVVEDANLTTSIWMLRKALGDESRHWLRTIAKRGYVFDPPVPVEVVVDISPIELSAPVETAAPRAPLRRRARWFAAAALACCAVAAAQWHARAPAPLRVLLVAAGPGGDSAARWPERLLVAWIDWKLQLAPSLRVLAPGDAGTDDGARETAVLLSVDMPADTAESWRIRARFRGEATVPDIVVASTPERLIADLDATSERVRAVLAPSDAGTVWPSLALDAAIAAQFVDAVDARARHRWGAAALGFGAVAQRAPGFGLARVLHAEALAELGQQSAALDAWRGAQAWLAALPGDATAPLAALGLAIAQRYDDAAAAYAALARERPVDASAFRYAAARSLRRAGRSDEALALLRGPAPSEPSLALVWRLERAIAELMTGAPHDVHASVADIERLGARLGFAHERARAALIDAEAHAIAGDAPDAALFETAAQRFASVDDRLGALRARYLAATFGVGGDIERRLDELLAEARAAGNAAAEIDALRRMAFFHYRAGDMAAYRARLAQAFDVAAAAGDRTARQTLALDLAHQDLLRGDYAALDGRLAQLRGESVQGMAATWLGQFEAGMQFRRGQYAQSVATVDRAEAAFGDAPAPAMAAGLACARGAVALARGESARARQAFASCGSRRLPHYELLAGIGEAELALQGGDPDAARRGLAGIEARLRTLASTPDRWMLALELAPVFARSGDTVSARRLVQPLLPTLERAGYAQLEADARTTLAESALADGDRDVARRELAHAEALAGADDWYGRRRLRTVAALLAPTAPETAQALSALDADARDRGDVLGELLAHSLLDRYGAMACDTQRHSLLIAQSGMRGASDAWMLKPESGSPLAIK</sequence>
<proteinExistence type="predicted"/>
<evidence type="ECO:0000259" key="3">
    <source>
        <dbReference type="PROSITE" id="PS51755"/>
    </source>
</evidence>
<evidence type="ECO:0000256" key="1">
    <source>
        <dbReference type="ARBA" id="ARBA00023125"/>
    </source>
</evidence>
<reference evidence="4" key="1">
    <citation type="submission" date="2023-02" db="EMBL/GenBank/DDBJ databases">
        <title>Tahibacter soli sp. nov. isolated from soil.</title>
        <authorList>
            <person name="Baek J.H."/>
            <person name="Lee J.K."/>
            <person name="Choi D.G."/>
            <person name="Jeon C.O."/>
        </authorList>
    </citation>
    <scope>NUCLEOTIDE SEQUENCE</scope>
    <source>
        <strain evidence="4">BL</strain>
    </source>
</reference>
<dbReference type="GO" id="GO:0003677">
    <property type="term" value="F:DNA binding"/>
    <property type="evidence" value="ECO:0007669"/>
    <property type="project" value="UniProtKB-UniRule"/>
</dbReference>
<organism evidence="4 5">
    <name type="scientific">Tahibacter soli</name>
    <dbReference type="NCBI Taxonomy" id="2983605"/>
    <lineage>
        <taxon>Bacteria</taxon>
        <taxon>Pseudomonadati</taxon>
        <taxon>Pseudomonadota</taxon>
        <taxon>Gammaproteobacteria</taxon>
        <taxon>Lysobacterales</taxon>
        <taxon>Rhodanobacteraceae</taxon>
        <taxon>Tahibacter</taxon>
    </lineage>
</organism>
<dbReference type="InterPro" id="IPR036388">
    <property type="entry name" value="WH-like_DNA-bd_sf"/>
</dbReference>
<evidence type="ECO:0000313" key="4">
    <source>
        <dbReference type="EMBL" id="MDC8013842.1"/>
    </source>
</evidence>
<gene>
    <name evidence="4" type="ORF">OD750_014965</name>
</gene>
<feature type="domain" description="OmpR/PhoB-type" evidence="3">
    <location>
        <begin position="13"/>
        <end position="109"/>
    </location>
</feature>
<dbReference type="Proteomes" id="UP001139971">
    <property type="component" value="Unassembled WGS sequence"/>
</dbReference>
<accession>A0A9X4BK41</accession>
<feature type="DNA-binding region" description="OmpR/PhoB-type" evidence="2">
    <location>
        <begin position="13"/>
        <end position="109"/>
    </location>
</feature>
<dbReference type="Pfam" id="PF00486">
    <property type="entry name" value="Trans_reg_C"/>
    <property type="match status" value="1"/>
</dbReference>
<dbReference type="GO" id="GO:0000160">
    <property type="term" value="P:phosphorelay signal transduction system"/>
    <property type="evidence" value="ECO:0007669"/>
    <property type="project" value="InterPro"/>
</dbReference>
<dbReference type="SUPFAM" id="SSF46894">
    <property type="entry name" value="C-terminal effector domain of the bipartite response regulators"/>
    <property type="match status" value="1"/>
</dbReference>